<dbReference type="InterPro" id="IPR012349">
    <property type="entry name" value="Split_barrel_FMN-bd"/>
</dbReference>
<comment type="caution">
    <text evidence="2">The sequence shown here is derived from an EMBL/GenBank/DDBJ whole genome shotgun (WGS) entry which is preliminary data.</text>
</comment>
<evidence type="ECO:0000313" key="3">
    <source>
        <dbReference type="Proteomes" id="UP000059074"/>
    </source>
</evidence>
<name>A0A109BJ84_HYPSL</name>
<organism evidence="2 3">
    <name type="scientific">Hyphomicrobium sulfonivorans</name>
    <dbReference type="NCBI Taxonomy" id="121290"/>
    <lineage>
        <taxon>Bacteria</taxon>
        <taxon>Pseudomonadati</taxon>
        <taxon>Pseudomonadota</taxon>
        <taxon>Alphaproteobacteria</taxon>
        <taxon>Hyphomicrobiales</taxon>
        <taxon>Hyphomicrobiaceae</taxon>
        <taxon>Hyphomicrobium</taxon>
    </lineage>
</organism>
<dbReference type="Pfam" id="PF01243">
    <property type="entry name" value="PNPOx_N"/>
    <property type="match status" value="1"/>
</dbReference>
<proteinExistence type="predicted"/>
<evidence type="ECO:0000259" key="1">
    <source>
        <dbReference type="Pfam" id="PF01243"/>
    </source>
</evidence>
<dbReference type="PANTHER" id="PTHR42815:SF2">
    <property type="entry name" value="FAD-BINDING, PUTATIVE (AFU_ORTHOLOGUE AFUA_6G07600)-RELATED"/>
    <property type="match status" value="1"/>
</dbReference>
<dbReference type="STRING" id="121290.APY04_1598"/>
<reference evidence="2 3" key="1">
    <citation type="submission" date="2015-10" db="EMBL/GenBank/DDBJ databases">
        <title>Transcriptomic analysis of a linuron degrading triple-species bacterial consortium.</title>
        <authorList>
            <person name="Albers P."/>
        </authorList>
    </citation>
    <scope>NUCLEOTIDE SEQUENCE [LARGE SCALE GENOMIC DNA]</scope>
    <source>
        <strain evidence="2 3">WDL6</strain>
    </source>
</reference>
<dbReference type="PANTHER" id="PTHR42815">
    <property type="entry name" value="FAD-BINDING, PUTATIVE (AFU_ORTHOLOGUE AFUA_6G07600)-RELATED"/>
    <property type="match status" value="1"/>
</dbReference>
<dbReference type="EMBL" id="LMTR01000045">
    <property type="protein sequence ID" value="KWT69515.1"/>
    <property type="molecule type" value="Genomic_DNA"/>
</dbReference>
<dbReference type="InterPro" id="IPR011576">
    <property type="entry name" value="Pyridox_Oxase_N"/>
</dbReference>
<dbReference type="SUPFAM" id="SSF50475">
    <property type="entry name" value="FMN-binding split barrel"/>
    <property type="match status" value="1"/>
</dbReference>
<dbReference type="Proteomes" id="UP000059074">
    <property type="component" value="Unassembled WGS sequence"/>
</dbReference>
<evidence type="ECO:0000313" key="2">
    <source>
        <dbReference type="EMBL" id="KWT69515.1"/>
    </source>
</evidence>
<dbReference type="PATRIC" id="fig|121290.4.peg.2842"/>
<dbReference type="AlphaFoldDB" id="A0A109BJ84"/>
<dbReference type="RefSeq" id="WP_068461297.1">
    <property type="nucleotide sequence ID" value="NZ_LMTR01000045.1"/>
</dbReference>
<gene>
    <name evidence="2" type="ORF">APY04_1598</name>
</gene>
<feature type="domain" description="Pyridoxamine 5'-phosphate oxidase N-terminal" evidence="1">
    <location>
        <begin position="41"/>
        <end position="144"/>
    </location>
</feature>
<sequence length="204" mass="22835">MTRPVSDVAFSAAVKAEQLKRGSRAQYAHMEQGRGWPNMITADLAAVLAETRSIYLGTANADGQPYIQHRGGPAGFLKVLDDRTIGFADLAGNRQYITIGNLAENPRAFMFVMDYARQRRVKLWGRARVAENDDTLLARLLPDQGNLIGERSILFTVDAWDRNCRQQIPRMVAFEDVEAALRVYRQRITDLETVLTRAGVALPD</sequence>
<accession>A0A109BJ84</accession>
<dbReference type="Gene3D" id="2.30.110.10">
    <property type="entry name" value="Electron Transport, Fmn-binding Protein, Chain A"/>
    <property type="match status" value="1"/>
</dbReference>
<protein>
    <submittedName>
        <fullName evidence="2">Flavodoxin reductases (Ferredoxin-NADPH reductases) family 1</fullName>
    </submittedName>
</protein>
<keyword evidence="3" id="KW-1185">Reference proteome</keyword>
<dbReference type="OrthoDB" id="9790331at2"/>